<organism evidence="3 4">
    <name type="scientific">Crucibulum laeve</name>
    <dbReference type="NCBI Taxonomy" id="68775"/>
    <lineage>
        <taxon>Eukaryota</taxon>
        <taxon>Fungi</taxon>
        <taxon>Dikarya</taxon>
        <taxon>Basidiomycota</taxon>
        <taxon>Agaricomycotina</taxon>
        <taxon>Agaricomycetes</taxon>
        <taxon>Agaricomycetidae</taxon>
        <taxon>Agaricales</taxon>
        <taxon>Agaricineae</taxon>
        <taxon>Nidulariaceae</taxon>
        <taxon>Crucibulum</taxon>
    </lineage>
</organism>
<protein>
    <submittedName>
        <fullName evidence="3">Uncharacterized protein</fullName>
    </submittedName>
</protein>
<feature type="transmembrane region" description="Helical" evidence="2">
    <location>
        <begin position="387"/>
        <end position="406"/>
    </location>
</feature>
<feature type="region of interest" description="Disordered" evidence="1">
    <location>
        <begin position="1"/>
        <end position="73"/>
    </location>
</feature>
<feature type="compositionally biased region" description="Low complexity" evidence="1">
    <location>
        <begin position="281"/>
        <end position="291"/>
    </location>
</feature>
<evidence type="ECO:0000313" key="3">
    <source>
        <dbReference type="EMBL" id="TFK36700.1"/>
    </source>
</evidence>
<dbReference type="OrthoDB" id="4748970at2759"/>
<feature type="region of interest" description="Disordered" evidence="1">
    <location>
        <begin position="107"/>
        <end position="238"/>
    </location>
</feature>
<evidence type="ECO:0000313" key="4">
    <source>
        <dbReference type="Proteomes" id="UP000308652"/>
    </source>
</evidence>
<accession>A0A5C3LUN9</accession>
<dbReference type="Proteomes" id="UP000308652">
    <property type="component" value="Unassembled WGS sequence"/>
</dbReference>
<proteinExistence type="predicted"/>
<reference evidence="3 4" key="1">
    <citation type="journal article" date="2019" name="Nat. Ecol. Evol.">
        <title>Megaphylogeny resolves global patterns of mushroom evolution.</title>
        <authorList>
            <person name="Varga T."/>
            <person name="Krizsan K."/>
            <person name="Foldi C."/>
            <person name="Dima B."/>
            <person name="Sanchez-Garcia M."/>
            <person name="Sanchez-Ramirez S."/>
            <person name="Szollosi G.J."/>
            <person name="Szarkandi J.G."/>
            <person name="Papp V."/>
            <person name="Albert L."/>
            <person name="Andreopoulos W."/>
            <person name="Angelini C."/>
            <person name="Antonin V."/>
            <person name="Barry K.W."/>
            <person name="Bougher N.L."/>
            <person name="Buchanan P."/>
            <person name="Buyck B."/>
            <person name="Bense V."/>
            <person name="Catcheside P."/>
            <person name="Chovatia M."/>
            <person name="Cooper J."/>
            <person name="Damon W."/>
            <person name="Desjardin D."/>
            <person name="Finy P."/>
            <person name="Geml J."/>
            <person name="Haridas S."/>
            <person name="Hughes K."/>
            <person name="Justo A."/>
            <person name="Karasinski D."/>
            <person name="Kautmanova I."/>
            <person name="Kiss B."/>
            <person name="Kocsube S."/>
            <person name="Kotiranta H."/>
            <person name="LaButti K.M."/>
            <person name="Lechner B.E."/>
            <person name="Liimatainen K."/>
            <person name="Lipzen A."/>
            <person name="Lukacs Z."/>
            <person name="Mihaltcheva S."/>
            <person name="Morgado L.N."/>
            <person name="Niskanen T."/>
            <person name="Noordeloos M.E."/>
            <person name="Ohm R.A."/>
            <person name="Ortiz-Santana B."/>
            <person name="Ovrebo C."/>
            <person name="Racz N."/>
            <person name="Riley R."/>
            <person name="Savchenko A."/>
            <person name="Shiryaev A."/>
            <person name="Soop K."/>
            <person name="Spirin V."/>
            <person name="Szebenyi C."/>
            <person name="Tomsovsky M."/>
            <person name="Tulloss R.E."/>
            <person name="Uehling J."/>
            <person name="Grigoriev I.V."/>
            <person name="Vagvolgyi C."/>
            <person name="Papp T."/>
            <person name="Martin F.M."/>
            <person name="Miettinen O."/>
            <person name="Hibbett D.S."/>
            <person name="Nagy L.G."/>
        </authorList>
    </citation>
    <scope>NUCLEOTIDE SEQUENCE [LARGE SCALE GENOMIC DNA]</scope>
    <source>
        <strain evidence="3 4">CBS 166.37</strain>
    </source>
</reference>
<evidence type="ECO:0000256" key="2">
    <source>
        <dbReference type="SAM" id="Phobius"/>
    </source>
</evidence>
<sequence length="455" mass="49234">MDASTELDTSPYISNIECVPPSPSSLHPDIDIDHTSPYDNSFSFSSSHHPSPSHHSTANNNAHGSPSYNGSYQNSPFSAHSELSYTEHDLGLGLGFGASSDFSSFLDDPNDPLGSGSGTGYDPTDFDGPSHGGLLMFNDSDNDMYSPTFNPLSTGSSMGSGGGVEHRAPYDYSSPSSNASNGEGGGSRSRASSVGSNHHRHQQQGSSPHMQQQQLSPPPHQQQPQQTSNNFSPSPRLDVAHSFENMSFHSPHVFSEPLPDPTQPSHHPLNLNHAQMHHHSQSLSSHPHNQQGGQGHNGRQHSLSLSHRSQNSQDMPMKPPSPPRLMMPDQEPPTINAPDGMGGGGPQLHIVPATPISGGGAGREPVPFQTRLETLHQSEYFLLSSSIFYYISSIFIFYSTFFLISLNDHGRSSLLFLLWALMRATVAHLFVAPTQSSFPILPASSTFDLRGKYLR</sequence>
<keyword evidence="2" id="KW-0472">Membrane</keyword>
<name>A0A5C3LUN9_9AGAR</name>
<feature type="compositionally biased region" description="Polar residues" evidence="1">
    <location>
        <begin position="143"/>
        <end position="152"/>
    </location>
</feature>
<feature type="compositionally biased region" description="Low complexity" evidence="1">
    <location>
        <begin position="203"/>
        <end position="215"/>
    </location>
</feature>
<gene>
    <name evidence="3" type="ORF">BDQ12DRAFT_724885</name>
</gene>
<dbReference type="EMBL" id="ML213612">
    <property type="protein sequence ID" value="TFK36700.1"/>
    <property type="molecule type" value="Genomic_DNA"/>
</dbReference>
<keyword evidence="4" id="KW-1185">Reference proteome</keyword>
<feature type="compositionally biased region" description="Polar residues" evidence="1">
    <location>
        <begin position="57"/>
        <end position="73"/>
    </location>
</feature>
<feature type="compositionally biased region" description="Polar residues" evidence="1">
    <location>
        <begin position="1"/>
        <end position="13"/>
    </location>
</feature>
<feature type="compositionally biased region" description="Polar residues" evidence="1">
    <location>
        <begin position="302"/>
        <end position="314"/>
    </location>
</feature>
<feature type="transmembrane region" description="Helical" evidence="2">
    <location>
        <begin position="413"/>
        <end position="432"/>
    </location>
</feature>
<feature type="compositionally biased region" description="Low complexity" evidence="1">
    <location>
        <begin position="41"/>
        <end position="56"/>
    </location>
</feature>
<keyword evidence="2" id="KW-0812">Transmembrane</keyword>
<feature type="region of interest" description="Disordered" evidence="1">
    <location>
        <begin position="250"/>
        <end position="363"/>
    </location>
</feature>
<evidence type="ECO:0000256" key="1">
    <source>
        <dbReference type="SAM" id="MobiDB-lite"/>
    </source>
</evidence>
<dbReference type="STRING" id="68775.A0A5C3LUN9"/>
<feature type="compositionally biased region" description="Low complexity" evidence="1">
    <location>
        <begin position="222"/>
        <end position="235"/>
    </location>
</feature>
<keyword evidence="2" id="KW-1133">Transmembrane helix</keyword>
<dbReference type="AlphaFoldDB" id="A0A5C3LUN9"/>